<dbReference type="SUPFAM" id="SSF53167">
    <property type="entry name" value="Purine and uridine phosphorylases"/>
    <property type="match status" value="1"/>
</dbReference>
<name>A0A9D1LZN8_9FIRM</name>
<comment type="caution">
    <text evidence="7">The sequence shown here is derived from an EMBL/GenBank/DDBJ whole genome shotgun (WGS) entry which is preliminary data.</text>
</comment>
<evidence type="ECO:0000313" key="8">
    <source>
        <dbReference type="Proteomes" id="UP000824118"/>
    </source>
</evidence>
<organism evidence="7 8">
    <name type="scientific">Candidatus Limousia pullorum</name>
    <dbReference type="NCBI Taxonomy" id="2840860"/>
    <lineage>
        <taxon>Bacteria</taxon>
        <taxon>Bacillati</taxon>
        <taxon>Bacillota</taxon>
        <taxon>Clostridia</taxon>
        <taxon>Eubacteriales</taxon>
        <taxon>Oscillospiraceae</taxon>
        <taxon>Oscillospiraceae incertae sedis</taxon>
        <taxon>Candidatus Limousia</taxon>
    </lineage>
</organism>
<dbReference type="GO" id="GO:0019509">
    <property type="term" value="P:L-methionine salvage from methylthioadenosine"/>
    <property type="evidence" value="ECO:0007669"/>
    <property type="project" value="InterPro"/>
</dbReference>
<proteinExistence type="predicted"/>
<sequence>MTGIICAMAIEADGIKNMMSDIEKTTVAKIEFTKGKIHGKDVVVAECGIGKVNAAMSTQIMIDLYKPQSIVNSGVAGSLSEKLSVGDIVISDKVLQHDMDITALGDPLGQISFNDEHLIYIPSDPDVTNRLLSACKKLENTTVLTGAIASGDKFISDVEERLKIGKTFEAMACEMEGASVGQVCYRNGVPFSILRSISDDLKSNEGTDYMEFCKSAAEKSIAVIEEYISNI</sequence>
<keyword evidence="3" id="KW-0028">Amino-acid biosynthesis</keyword>
<gene>
    <name evidence="7" type="ORF">IAD22_07995</name>
</gene>
<comment type="pathway">
    <text evidence="1">Amino-acid biosynthesis; L-methionine biosynthesis via salvage pathway; S-methyl-5-thio-alpha-D-ribose 1-phosphate from S-methyl-5'-thioadenosine (hydrolase route): step 1/2.</text>
</comment>
<keyword evidence="5" id="KW-0486">Methionine biosynthesis</keyword>
<dbReference type="Pfam" id="PF01048">
    <property type="entry name" value="PNP_UDP_1"/>
    <property type="match status" value="1"/>
</dbReference>
<dbReference type="PANTHER" id="PTHR46832:SF1">
    <property type="entry name" value="5'-METHYLTHIOADENOSINE_S-ADENOSYLHOMOCYSTEINE NUCLEOSIDASE"/>
    <property type="match status" value="1"/>
</dbReference>
<dbReference type="GO" id="GO:0009164">
    <property type="term" value="P:nucleoside catabolic process"/>
    <property type="evidence" value="ECO:0007669"/>
    <property type="project" value="InterPro"/>
</dbReference>
<evidence type="ECO:0000256" key="1">
    <source>
        <dbReference type="ARBA" id="ARBA00004945"/>
    </source>
</evidence>
<evidence type="ECO:0000256" key="3">
    <source>
        <dbReference type="ARBA" id="ARBA00022605"/>
    </source>
</evidence>
<evidence type="ECO:0000313" key="7">
    <source>
        <dbReference type="EMBL" id="HIU50937.1"/>
    </source>
</evidence>
<evidence type="ECO:0000256" key="5">
    <source>
        <dbReference type="ARBA" id="ARBA00023167"/>
    </source>
</evidence>
<dbReference type="CDD" id="cd09008">
    <property type="entry name" value="MTAN"/>
    <property type="match status" value="1"/>
</dbReference>
<reference evidence="7" key="2">
    <citation type="journal article" date="2021" name="PeerJ">
        <title>Extensive microbial diversity within the chicken gut microbiome revealed by metagenomics and culture.</title>
        <authorList>
            <person name="Gilroy R."/>
            <person name="Ravi A."/>
            <person name="Getino M."/>
            <person name="Pursley I."/>
            <person name="Horton D.L."/>
            <person name="Alikhan N.F."/>
            <person name="Baker D."/>
            <person name="Gharbi K."/>
            <person name="Hall N."/>
            <person name="Watson M."/>
            <person name="Adriaenssens E.M."/>
            <person name="Foster-Nyarko E."/>
            <person name="Jarju S."/>
            <person name="Secka A."/>
            <person name="Antonio M."/>
            <person name="Oren A."/>
            <person name="Chaudhuri R.R."/>
            <person name="La Ragione R."/>
            <person name="Hildebrand F."/>
            <person name="Pallen M.J."/>
        </authorList>
    </citation>
    <scope>NUCLEOTIDE SEQUENCE</scope>
    <source>
        <strain evidence="7">ChiGjej1B1-1684</strain>
    </source>
</reference>
<dbReference type="GO" id="GO:0005829">
    <property type="term" value="C:cytosol"/>
    <property type="evidence" value="ECO:0007669"/>
    <property type="project" value="TreeGrafter"/>
</dbReference>
<dbReference type="NCBIfam" id="TIGR01704">
    <property type="entry name" value="MTA_SAH-Nsdase"/>
    <property type="match status" value="1"/>
</dbReference>
<protein>
    <recommendedName>
        <fullName evidence="2">adenosylhomocysteine nucleosidase</fullName>
        <ecNumber evidence="2">3.2.2.9</ecNumber>
    </recommendedName>
</protein>
<reference evidence="7" key="1">
    <citation type="submission" date="2020-10" db="EMBL/GenBank/DDBJ databases">
        <authorList>
            <person name="Gilroy R."/>
        </authorList>
    </citation>
    <scope>NUCLEOTIDE SEQUENCE</scope>
    <source>
        <strain evidence="7">ChiGjej1B1-1684</strain>
    </source>
</reference>
<dbReference type="PANTHER" id="PTHR46832">
    <property type="entry name" value="5'-METHYLTHIOADENOSINE/S-ADENOSYLHOMOCYSTEINE NUCLEOSIDASE"/>
    <property type="match status" value="1"/>
</dbReference>
<evidence type="ECO:0000256" key="2">
    <source>
        <dbReference type="ARBA" id="ARBA00011974"/>
    </source>
</evidence>
<keyword evidence="4 7" id="KW-0378">Hydrolase</keyword>
<accession>A0A9D1LZN8</accession>
<evidence type="ECO:0000259" key="6">
    <source>
        <dbReference type="Pfam" id="PF01048"/>
    </source>
</evidence>
<feature type="domain" description="Nucleoside phosphorylase" evidence="6">
    <location>
        <begin position="3"/>
        <end position="228"/>
    </location>
</feature>
<keyword evidence="7" id="KW-0326">Glycosidase</keyword>
<dbReference type="EMBL" id="DVNG01000119">
    <property type="protein sequence ID" value="HIU50937.1"/>
    <property type="molecule type" value="Genomic_DNA"/>
</dbReference>
<dbReference type="Gene3D" id="3.40.50.1580">
    <property type="entry name" value="Nucleoside phosphorylase domain"/>
    <property type="match status" value="1"/>
</dbReference>
<dbReference type="GO" id="GO:0008782">
    <property type="term" value="F:adenosylhomocysteine nucleosidase activity"/>
    <property type="evidence" value="ECO:0007669"/>
    <property type="project" value="UniProtKB-EC"/>
</dbReference>
<dbReference type="EC" id="3.2.2.9" evidence="2"/>
<dbReference type="AlphaFoldDB" id="A0A9D1LZN8"/>
<dbReference type="GO" id="GO:0008930">
    <property type="term" value="F:methylthioadenosine nucleosidase activity"/>
    <property type="evidence" value="ECO:0007669"/>
    <property type="project" value="InterPro"/>
</dbReference>
<dbReference type="Proteomes" id="UP000824118">
    <property type="component" value="Unassembled WGS sequence"/>
</dbReference>
<dbReference type="InterPro" id="IPR000845">
    <property type="entry name" value="Nucleoside_phosphorylase_d"/>
</dbReference>
<dbReference type="InterPro" id="IPR010049">
    <property type="entry name" value="MTA_SAH_Nsdase"/>
</dbReference>
<dbReference type="NCBIfam" id="NF004079">
    <property type="entry name" value="PRK05584.1"/>
    <property type="match status" value="1"/>
</dbReference>
<dbReference type="GO" id="GO:0019284">
    <property type="term" value="P:L-methionine salvage from S-adenosylmethionine"/>
    <property type="evidence" value="ECO:0007669"/>
    <property type="project" value="TreeGrafter"/>
</dbReference>
<dbReference type="InterPro" id="IPR035994">
    <property type="entry name" value="Nucleoside_phosphorylase_sf"/>
</dbReference>
<evidence type="ECO:0000256" key="4">
    <source>
        <dbReference type="ARBA" id="ARBA00022801"/>
    </source>
</evidence>